<dbReference type="RefSeq" id="WP_149811445.1">
    <property type="nucleotide sequence ID" value="NZ_VUKA01000002.1"/>
</dbReference>
<dbReference type="OrthoDB" id="9795355at2"/>
<proteinExistence type="predicted"/>
<dbReference type="CDD" id="cd09024">
    <property type="entry name" value="Aldose_epim_lacX"/>
    <property type="match status" value="1"/>
</dbReference>
<dbReference type="InterPro" id="IPR014718">
    <property type="entry name" value="GH-type_carb-bd"/>
</dbReference>
<dbReference type="AlphaFoldDB" id="A0A5B2THW8"/>
<protein>
    <submittedName>
        <fullName evidence="1">Aldose 1-epimerase family protein</fullName>
    </submittedName>
</protein>
<sequence length="289" mass="30995">MTGRHDIAGGGLFATIKADGAELCGLRGADGTEYLWDAGPEWPRHAPILFPIVGKLAEDTLRHQGHAHRMTQHGFARDRRFAWTTREAGRAGLALEDDAESRALFPFAFRLEVDYAASAAGLRCTVTVRNPGASALFFSLGAHPAFRWPLRPDLAKEAHSLFFAENESGGVHYLSGGLLGPAEASPLQERALPLAPGLFARDALIFPGVASRSVRYAAKGGPALVVSWEGYRDLGLWSKPDGADFLCIEPWHGTASPAGWDGEFSRKPGVIALPPGASRAFTWSVAIEA</sequence>
<accession>A0A5B2THW8</accession>
<organism evidence="1 2">
    <name type="scientific">Teichococcus oryzae</name>
    <dbReference type="NCBI Taxonomy" id="1608942"/>
    <lineage>
        <taxon>Bacteria</taxon>
        <taxon>Pseudomonadati</taxon>
        <taxon>Pseudomonadota</taxon>
        <taxon>Alphaproteobacteria</taxon>
        <taxon>Acetobacterales</taxon>
        <taxon>Roseomonadaceae</taxon>
        <taxon>Roseomonas</taxon>
    </lineage>
</organism>
<dbReference type="InterPro" id="IPR037481">
    <property type="entry name" value="LacX"/>
</dbReference>
<dbReference type="Proteomes" id="UP000322110">
    <property type="component" value="Unassembled WGS sequence"/>
</dbReference>
<keyword evidence="2" id="KW-1185">Reference proteome</keyword>
<dbReference type="InterPro" id="IPR008183">
    <property type="entry name" value="Aldose_1/G6P_1-epimerase"/>
</dbReference>
<dbReference type="EMBL" id="VUKA01000002">
    <property type="protein sequence ID" value="KAA2213789.1"/>
    <property type="molecule type" value="Genomic_DNA"/>
</dbReference>
<evidence type="ECO:0000313" key="2">
    <source>
        <dbReference type="Proteomes" id="UP000322110"/>
    </source>
</evidence>
<dbReference type="Gene3D" id="2.70.98.10">
    <property type="match status" value="1"/>
</dbReference>
<evidence type="ECO:0000313" key="1">
    <source>
        <dbReference type="EMBL" id="KAA2213789.1"/>
    </source>
</evidence>
<comment type="caution">
    <text evidence="1">The sequence shown here is derived from an EMBL/GenBank/DDBJ whole genome shotgun (WGS) entry which is preliminary data.</text>
</comment>
<dbReference type="Pfam" id="PF01263">
    <property type="entry name" value="Aldose_epim"/>
    <property type="match status" value="1"/>
</dbReference>
<dbReference type="InterPro" id="IPR011013">
    <property type="entry name" value="Gal_mutarotase_sf_dom"/>
</dbReference>
<reference evidence="1 2" key="1">
    <citation type="journal article" date="2015" name="Int. J. Syst. Evol. Microbiol.">
        <title>Roseomonas oryzae sp. nov., isolated from paddy rhizosphere soil.</title>
        <authorList>
            <person name="Ramaprasad E.V."/>
            <person name="Sasikala Ch."/>
            <person name="Ramana Ch.V."/>
        </authorList>
    </citation>
    <scope>NUCLEOTIDE SEQUENCE [LARGE SCALE GENOMIC DNA]</scope>
    <source>
        <strain evidence="1 2">KCTC 42542</strain>
    </source>
</reference>
<dbReference type="GO" id="GO:0005975">
    <property type="term" value="P:carbohydrate metabolic process"/>
    <property type="evidence" value="ECO:0007669"/>
    <property type="project" value="InterPro"/>
</dbReference>
<dbReference type="GO" id="GO:0016853">
    <property type="term" value="F:isomerase activity"/>
    <property type="evidence" value="ECO:0007669"/>
    <property type="project" value="InterPro"/>
</dbReference>
<gene>
    <name evidence="1" type="ORF">F0Q34_06930</name>
</gene>
<name>A0A5B2THW8_9PROT</name>
<dbReference type="SUPFAM" id="SSF74650">
    <property type="entry name" value="Galactose mutarotase-like"/>
    <property type="match status" value="1"/>
</dbReference>
<dbReference type="GO" id="GO:0030246">
    <property type="term" value="F:carbohydrate binding"/>
    <property type="evidence" value="ECO:0007669"/>
    <property type="project" value="InterPro"/>
</dbReference>